<organism evidence="3">
    <name type="scientific">Pyrodinium bahamense</name>
    <dbReference type="NCBI Taxonomy" id="73915"/>
    <lineage>
        <taxon>Eukaryota</taxon>
        <taxon>Sar</taxon>
        <taxon>Alveolata</taxon>
        <taxon>Dinophyceae</taxon>
        <taxon>Gonyaulacales</taxon>
        <taxon>Pyrocystaceae</taxon>
        <taxon>Pyrodinium</taxon>
    </lineage>
</organism>
<feature type="compositionally biased region" description="Basic and acidic residues" evidence="2">
    <location>
        <begin position="479"/>
        <end position="498"/>
    </location>
</feature>
<feature type="region of interest" description="Disordered" evidence="2">
    <location>
        <begin position="470"/>
        <end position="512"/>
    </location>
</feature>
<reference evidence="3" key="1">
    <citation type="submission" date="2021-01" db="EMBL/GenBank/DDBJ databases">
        <authorList>
            <person name="Corre E."/>
            <person name="Pelletier E."/>
            <person name="Niang G."/>
            <person name="Scheremetjew M."/>
            <person name="Finn R."/>
            <person name="Kale V."/>
            <person name="Holt S."/>
            <person name="Cochrane G."/>
            <person name="Meng A."/>
            <person name="Brown T."/>
            <person name="Cohen L."/>
        </authorList>
    </citation>
    <scope>NUCLEOTIDE SEQUENCE</scope>
    <source>
        <strain evidence="3">Pbaha01</strain>
    </source>
</reference>
<protein>
    <submittedName>
        <fullName evidence="3">Uncharacterized protein</fullName>
    </submittedName>
</protein>
<accession>A0A7S0A5R0</accession>
<name>A0A7S0A5R0_9DINO</name>
<feature type="compositionally biased region" description="Low complexity" evidence="2">
    <location>
        <begin position="391"/>
        <end position="421"/>
    </location>
</feature>
<feature type="region of interest" description="Disordered" evidence="2">
    <location>
        <begin position="373"/>
        <end position="445"/>
    </location>
</feature>
<dbReference type="AlphaFoldDB" id="A0A7S0A5R0"/>
<dbReference type="EMBL" id="HBEG01014113">
    <property type="protein sequence ID" value="CAD8353231.1"/>
    <property type="molecule type" value="Transcribed_RNA"/>
</dbReference>
<evidence type="ECO:0000256" key="1">
    <source>
        <dbReference type="SAM" id="Coils"/>
    </source>
</evidence>
<keyword evidence="1" id="KW-0175">Coiled coil</keyword>
<evidence type="ECO:0000313" key="3">
    <source>
        <dbReference type="EMBL" id="CAD8353231.1"/>
    </source>
</evidence>
<feature type="region of interest" description="Disordered" evidence="2">
    <location>
        <begin position="171"/>
        <end position="202"/>
    </location>
</feature>
<feature type="coiled-coil region" evidence="1">
    <location>
        <begin position="208"/>
        <end position="235"/>
    </location>
</feature>
<evidence type="ECO:0000256" key="2">
    <source>
        <dbReference type="SAM" id="MobiDB-lite"/>
    </source>
</evidence>
<proteinExistence type="predicted"/>
<feature type="compositionally biased region" description="Basic and acidic residues" evidence="2">
    <location>
        <begin position="373"/>
        <end position="389"/>
    </location>
</feature>
<gene>
    <name evidence="3" type="ORF">PBAH0796_LOCUS8598</name>
</gene>
<feature type="compositionally biased region" description="Low complexity" evidence="2">
    <location>
        <begin position="178"/>
        <end position="188"/>
    </location>
</feature>
<sequence>MELVSFPASDIIAAQADVRNLALSQLLHIRCGNLDFNATVPSMRAQSEFLTSIDETLEKRMAARLAAQPGVSIAPGQVSEVVRLVLLIYGVHEQIDKETASSSNWLVRCGQLEAVLSLPDCELRKLEALAEVSVYCHRSLSKASAAVPRVRKQLHWEVDLSTDPQAFESIVQPRRTRTSTGRPSAARAGLEDSPASREGAAPVDPEVVAKVRQRLAEAEASVDALRGELAAAKASAAESNSRCEEFSAAKTEAESGKAAAVKELEAALAELVPLREKFAAVKAAEAKASQELAAMKTKLSSAKDAEAKISLKASGLRQEVSFAKQAEEHWKAQATRLQEELAAAKKWNMELTAEVTKLRKEVEKASAVVAKSKEKADVIATSEERKEEGAEASAPVASGAPEAGAEPEAEGGSTASGGQASTEDMISKGECELAAPGVQPSEREDACVAEAVAAAGAEVAECGSPEACVTIDETPGEPANEKPVEEKDFPAKSRREEEAPVLAQEAEVKAQK</sequence>